<reference evidence="4 5" key="1">
    <citation type="submission" date="2019-04" db="EMBL/GenBank/DDBJ databases">
        <title>Streptomyces lasaliensis sp. nov., an Actinomycete isolated from soil which produces the polyether antibiotic lasalocid.</title>
        <authorList>
            <person name="Erwin G."/>
            <person name="Haber C."/>
        </authorList>
    </citation>
    <scope>NUCLEOTIDE SEQUENCE [LARGE SCALE GENOMIC DNA]</scope>
    <source>
        <strain evidence="4 5">X-537</strain>
    </source>
</reference>
<dbReference type="EMBL" id="SZNQ01000001">
    <property type="protein sequence ID" value="TKT02555.1"/>
    <property type="molecule type" value="Genomic_DNA"/>
</dbReference>
<protein>
    <recommendedName>
        <fullName evidence="3">DUF6542 domain-containing protein</fullName>
    </recommendedName>
</protein>
<feature type="compositionally biased region" description="Low complexity" evidence="1">
    <location>
        <begin position="106"/>
        <end position="128"/>
    </location>
</feature>
<dbReference type="Proteomes" id="UP000305929">
    <property type="component" value="Unassembled WGS sequence"/>
</dbReference>
<keyword evidence="2" id="KW-0812">Transmembrane</keyword>
<accession>A0A4U5WKB1</accession>
<dbReference type="AlphaFoldDB" id="A0A4U5WKB1"/>
<feature type="region of interest" description="Disordered" evidence="1">
    <location>
        <begin position="1"/>
        <end position="165"/>
    </location>
</feature>
<feature type="compositionally biased region" description="Polar residues" evidence="1">
    <location>
        <begin position="1"/>
        <end position="19"/>
    </location>
</feature>
<name>A0A4U5WKB1_STRLS</name>
<proteinExistence type="predicted"/>
<evidence type="ECO:0000313" key="5">
    <source>
        <dbReference type="Proteomes" id="UP000305929"/>
    </source>
</evidence>
<feature type="transmembrane region" description="Helical" evidence="2">
    <location>
        <begin position="192"/>
        <end position="213"/>
    </location>
</feature>
<feature type="transmembrane region" description="Helical" evidence="2">
    <location>
        <begin position="218"/>
        <end position="237"/>
    </location>
</feature>
<organism evidence="4 5">
    <name type="scientific">Streptomyces lasalocidi</name>
    <name type="common">Streptomyces lasaliensis</name>
    <dbReference type="NCBI Taxonomy" id="324833"/>
    <lineage>
        <taxon>Bacteria</taxon>
        <taxon>Bacillati</taxon>
        <taxon>Actinomycetota</taxon>
        <taxon>Actinomycetes</taxon>
        <taxon>Kitasatosporales</taxon>
        <taxon>Streptomycetaceae</taxon>
        <taxon>Streptomyces</taxon>
    </lineage>
</organism>
<keyword evidence="2" id="KW-0472">Membrane</keyword>
<dbReference type="OrthoDB" id="4334282at2"/>
<keyword evidence="2" id="KW-1133">Transmembrane helix</keyword>
<gene>
    <name evidence="4" type="ORF">E4U91_22355</name>
</gene>
<feature type="transmembrane region" description="Helical" evidence="2">
    <location>
        <begin position="167"/>
        <end position="186"/>
    </location>
</feature>
<keyword evidence="5" id="KW-1185">Reference proteome</keyword>
<evidence type="ECO:0000256" key="1">
    <source>
        <dbReference type="SAM" id="MobiDB-lite"/>
    </source>
</evidence>
<feature type="compositionally biased region" description="Basic residues" evidence="1">
    <location>
        <begin position="94"/>
        <end position="105"/>
    </location>
</feature>
<dbReference type="Pfam" id="PF20177">
    <property type="entry name" value="DUF6542"/>
    <property type="match status" value="1"/>
</dbReference>
<feature type="transmembrane region" description="Helical" evidence="2">
    <location>
        <begin position="257"/>
        <end position="279"/>
    </location>
</feature>
<comment type="caution">
    <text evidence="4">The sequence shown here is derived from an EMBL/GenBank/DDBJ whole genome shotgun (WGS) entry which is preliminary data.</text>
</comment>
<evidence type="ECO:0000313" key="4">
    <source>
        <dbReference type="EMBL" id="TKT02555.1"/>
    </source>
</evidence>
<feature type="compositionally biased region" description="Pro residues" evidence="1">
    <location>
        <begin position="129"/>
        <end position="142"/>
    </location>
</feature>
<feature type="compositionally biased region" description="Gly residues" evidence="1">
    <location>
        <begin position="29"/>
        <end position="48"/>
    </location>
</feature>
<dbReference type="InterPro" id="IPR046672">
    <property type="entry name" value="DUF6542"/>
</dbReference>
<evidence type="ECO:0000256" key="2">
    <source>
        <dbReference type="SAM" id="Phobius"/>
    </source>
</evidence>
<feature type="domain" description="DUF6542" evidence="3">
    <location>
        <begin position="166"/>
        <end position="278"/>
    </location>
</feature>
<feature type="compositionally biased region" description="Basic and acidic residues" evidence="1">
    <location>
        <begin position="59"/>
        <end position="80"/>
    </location>
</feature>
<evidence type="ECO:0000259" key="3">
    <source>
        <dbReference type="Pfam" id="PF20177"/>
    </source>
</evidence>
<sequence length="294" mass="29677">MEQYGTRPSQQHGTRSGTSPLPPQSARAAGGGGKGGSRNRGRTGGGGEASPRPSGSLGRPRDAARADAAGRSDGSPRVDGGEASGGSPSGRSPGSRRPRPARRTPRSPGASASRRSGTPGASGAAPRAGKPPRPRPGGPPRQPADGVRPPAPAAPEPSPRRPPHARLTALGLGVLTLALMLGLGFLDRWLGGASLTAYGVLFLPVSVLTALWVRPGDLLVAPVVLPIAFAVGLFPVADGDGGPGSYAMGLLTALATQAVWLYAGTLVAALLVLARRVVLVAHRRARSRRQPAAS</sequence>